<evidence type="ECO:0000256" key="6">
    <source>
        <dbReference type="ARBA" id="ARBA00022036"/>
    </source>
</evidence>
<evidence type="ECO:0000256" key="4">
    <source>
        <dbReference type="ARBA" id="ARBA00012968"/>
    </source>
</evidence>
<dbReference type="Gene3D" id="3.30.470.20">
    <property type="entry name" value="ATP-grasp fold, B domain"/>
    <property type="match status" value="1"/>
</dbReference>
<dbReference type="GO" id="GO:0005524">
    <property type="term" value="F:ATP binding"/>
    <property type="evidence" value="ECO:0007669"/>
    <property type="project" value="UniProtKB-UniRule"/>
</dbReference>
<comment type="catalytic activity">
    <reaction evidence="8">
        <text>[L-4-(L-arginin-2-N-yl)aspartate](n)-L-aspartate + L-arginine + ATP = [L-4-(L-arginin-2-N-yl)aspartate](n+1) + ADP + phosphate + H(+)</text>
        <dbReference type="Rhea" id="RHEA:23888"/>
        <dbReference type="Rhea" id="RHEA-COMP:13732"/>
        <dbReference type="Rhea" id="RHEA-COMP:13733"/>
        <dbReference type="ChEBI" id="CHEBI:15378"/>
        <dbReference type="ChEBI" id="CHEBI:30616"/>
        <dbReference type="ChEBI" id="CHEBI:32682"/>
        <dbReference type="ChEBI" id="CHEBI:43474"/>
        <dbReference type="ChEBI" id="CHEBI:137986"/>
        <dbReference type="ChEBI" id="CHEBI:137990"/>
        <dbReference type="ChEBI" id="CHEBI:456216"/>
        <dbReference type="EC" id="6.3.2.30"/>
    </reaction>
</comment>
<reference evidence="14" key="1">
    <citation type="submission" date="2018-11" db="EMBL/GenBank/DDBJ databases">
        <title>Proposal to divide the Flavobacteriaceae and reorganize its genera based on Amino Acid Identity values calculated from whole genome sequences.</title>
        <authorList>
            <person name="Nicholson A.C."/>
            <person name="Gulvik C.A."/>
            <person name="Whitney A.M."/>
            <person name="Humrighouse B.W."/>
            <person name="Bell M."/>
            <person name="Holmes B."/>
            <person name="Steigerwalt A."/>
            <person name="Villarma A."/>
            <person name="Sheth M."/>
            <person name="Batra D."/>
            <person name="Pryor J."/>
            <person name="Bernardet J.-F."/>
            <person name="Hugo C."/>
            <person name="Kampfer P."/>
            <person name="Newman J."/>
            <person name="Mcquiston J.R."/>
        </authorList>
    </citation>
    <scope>NUCLEOTIDE SEQUENCE [LARGE SCALE GENOMIC DNA]</scope>
    <source>
        <strain evidence="14">H3056</strain>
    </source>
</reference>
<keyword evidence="13" id="KW-0436">Ligase</keyword>
<dbReference type="PANTHER" id="PTHR23135:SF18">
    <property type="entry name" value="CYANOPHYCIN SYNTHETASE"/>
    <property type="match status" value="1"/>
</dbReference>
<sequence>MNSTNLNSRHGSSAEGSENSKIYSSNTENQNSIPYAVGTMQQKLRNTENLGPSTLSIIAEAEKRGIPWRRLNDSSKILLGHGKNQQIIRATMTGKSSCIAVETVDNKYQTKNILDDAGIPVPRGSICTSIDDLEQICEELGFPLVIKPAGANHGRGVCVNIQDLFSARQAFDEAKDFRSAVMVEKYIEGKDFRLLVIGGKLVAAAHRQPAQVMGDGKSTINELIEKVNADPRRGEGHLKVLTKISVDADTEKLLNQKNYTVESVPAENEPVVLKSTANLSTGGTAIDVTDKVHPENRFLAERAATILGLDICGIDIISPDIAVPLAENNGAVIEVNAAPGFRMHLSPSEGQPRNVAAAVIDMLFPAEKPITIPIFAITGTNGKTTVTRLLAHLAQSCGYSPGFTTTDGISVAGHEIVKGDCSGPSSAALVLADPLVDFAILETARGGLLRAGLAFEKCDVGILTNIAADHLGLKNINTLEELAEVKAAVVRSVKSSGWAVLNAEDHRCVTIAETLNCNVAFFSLDPAAETARAHVAKGGLIATVEEGNLVVYKDHEKTMISGIMDIPLTLNGTSRCMTANILAATAAAFAYGFTEEQIKTAWQSFKPGLEQTPGRMNYFKIRDFSVLVDYAHNPHGMCEMQDYLSHIHAPRKVGIVAGVGDRRDSDIIELAEIAANMFDRIIVRQEHSLRGRELDEMNNLMIQGMQKSGMKVPYEMIPDEKEAIRYALETAQTGDYIVALSDNYQEVIKIIKEFAPEIA</sequence>
<dbReference type="InterPro" id="IPR011761">
    <property type="entry name" value="ATP-grasp"/>
</dbReference>
<evidence type="ECO:0000256" key="5">
    <source>
        <dbReference type="ARBA" id="ARBA00013005"/>
    </source>
</evidence>
<dbReference type="Gene3D" id="3.90.190.20">
    <property type="entry name" value="Mur ligase, C-terminal domain"/>
    <property type="match status" value="1"/>
</dbReference>
<feature type="region of interest" description="Disordered" evidence="11">
    <location>
        <begin position="1"/>
        <end position="30"/>
    </location>
</feature>
<evidence type="ECO:0000256" key="8">
    <source>
        <dbReference type="ARBA" id="ARBA00048094"/>
    </source>
</evidence>
<dbReference type="OrthoDB" id="9803907at2"/>
<name>A0A3N0X0A1_9FLAO</name>
<dbReference type="Pfam" id="PF02875">
    <property type="entry name" value="Mur_ligase_C"/>
    <property type="match status" value="1"/>
</dbReference>
<dbReference type="InterPro" id="IPR036565">
    <property type="entry name" value="Mur-like_cat_sf"/>
</dbReference>
<evidence type="ECO:0000313" key="13">
    <source>
        <dbReference type="EMBL" id="ROI10762.1"/>
    </source>
</evidence>
<dbReference type="GO" id="GO:0046872">
    <property type="term" value="F:metal ion binding"/>
    <property type="evidence" value="ECO:0007669"/>
    <property type="project" value="InterPro"/>
</dbReference>
<dbReference type="EC" id="6.3.2.30" evidence="4"/>
<dbReference type="InterPro" id="IPR013815">
    <property type="entry name" value="ATP_grasp_subdomain_1"/>
</dbReference>
<dbReference type="InterPro" id="IPR004101">
    <property type="entry name" value="Mur_ligase_C"/>
</dbReference>
<dbReference type="SMART" id="SM01209">
    <property type="entry name" value="GARS_A"/>
    <property type="match status" value="1"/>
</dbReference>
<dbReference type="InterPro" id="IPR011810">
    <property type="entry name" value="Cya_phycin_syn"/>
</dbReference>
<evidence type="ECO:0000256" key="7">
    <source>
        <dbReference type="ARBA" id="ARBA00031353"/>
    </source>
</evidence>
<dbReference type="NCBIfam" id="NF010623">
    <property type="entry name" value="PRK14016.1"/>
    <property type="match status" value="1"/>
</dbReference>
<keyword evidence="10" id="KW-0067">ATP-binding</keyword>
<dbReference type="Gene3D" id="3.30.1490.20">
    <property type="entry name" value="ATP-grasp fold, A domain"/>
    <property type="match status" value="1"/>
</dbReference>
<dbReference type="NCBIfam" id="TIGR02068">
    <property type="entry name" value="cya_phycin_syn"/>
    <property type="match status" value="1"/>
</dbReference>
<dbReference type="PANTHER" id="PTHR23135">
    <property type="entry name" value="MUR LIGASE FAMILY MEMBER"/>
    <property type="match status" value="1"/>
</dbReference>
<protein>
    <recommendedName>
        <fullName evidence="6">Cyanophycin synthetase</fullName>
        <ecNumber evidence="5">6.3.2.29</ecNumber>
        <ecNumber evidence="4">6.3.2.30</ecNumber>
    </recommendedName>
    <alternativeName>
        <fullName evidence="7">Cyanophycin synthase</fullName>
    </alternativeName>
</protein>
<dbReference type="EC" id="6.3.2.29" evidence="5"/>
<keyword evidence="10" id="KW-0547">Nucleotide-binding</keyword>
<gene>
    <name evidence="13" type="primary">cphA</name>
    <name evidence="13" type="ORF">EGI11_02395</name>
</gene>
<dbReference type="InterPro" id="IPR036615">
    <property type="entry name" value="Mur_ligase_C_dom_sf"/>
</dbReference>
<evidence type="ECO:0000256" key="11">
    <source>
        <dbReference type="SAM" id="MobiDB-lite"/>
    </source>
</evidence>
<dbReference type="Gene3D" id="3.40.1190.10">
    <property type="entry name" value="Mur-like, catalytic domain"/>
    <property type="match status" value="1"/>
</dbReference>
<proteinExistence type="inferred from homology"/>
<dbReference type="SUPFAM" id="SSF56059">
    <property type="entry name" value="Glutathione synthetase ATP-binding domain-like"/>
    <property type="match status" value="1"/>
</dbReference>
<evidence type="ECO:0000256" key="2">
    <source>
        <dbReference type="ARBA" id="ARBA00009060"/>
    </source>
</evidence>
<dbReference type="EMBL" id="RJUG01000001">
    <property type="protein sequence ID" value="ROI10762.1"/>
    <property type="molecule type" value="Genomic_DNA"/>
</dbReference>
<dbReference type="Pfam" id="PF08245">
    <property type="entry name" value="Mur_ligase_M"/>
    <property type="match status" value="1"/>
</dbReference>
<comment type="caution">
    <text evidence="13">The sequence shown here is derived from an EMBL/GenBank/DDBJ whole genome shotgun (WGS) entry which is preliminary data.</text>
</comment>
<evidence type="ECO:0000256" key="1">
    <source>
        <dbReference type="ARBA" id="ARBA00003184"/>
    </source>
</evidence>
<accession>A0A3N0X0A1</accession>
<dbReference type="RefSeq" id="WP_123264850.1">
    <property type="nucleotide sequence ID" value="NZ_RJUG01000001.1"/>
</dbReference>
<evidence type="ECO:0000259" key="12">
    <source>
        <dbReference type="PROSITE" id="PS50975"/>
    </source>
</evidence>
<dbReference type="SUPFAM" id="SSF53623">
    <property type="entry name" value="MurD-like peptide ligases, catalytic domain"/>
    <property type="match status" value="1"/>
</dbReference>
<organism evidence="13 14">
    <name type="scientific">Kaistella daneshvariae</name>
    <dbReference type="NCBI Taxonomy" id="2487074"/>
    <lineage>
        <taxon>Bacteria</taxon>
        <taxon>Pseudomonadati</taxon>
        <taxon>Bacteroidota</taxon>
        <taxon>Flavobacteriia</taxon>
        <taxon>Flavobacteriales</taxon>
        <taxon>Weeksellaceae</taxon>
        <taxon>Chryseobacterium group</taxon>
        <taxon>Kaistella</taxon>
    </lineage>
</organism>
<dbReference type="SUPFAM" id="SSF53244">
    <property type="entry name" value="MurD-like peptide ligases, peptide-binding domain"/>
    <property type="match status" value="1"/>
</dbReference>
<comment type="subunit">
    <text evidence="3">Homodimer.</text>
</comment>
<evidence type="ECO:0000256" key="9">
    <source>
        <dbReference type="ARBA" id="ARBA00048425"/>
    </source>
</evidence>
<dbReference type="InterPro" id="IPR013221">
    <property type="entry name" value="Mur_ligase_cen"/>
</dbReference>
<evidence type="ECO:0000256" key="10">
    <source>
        <dbReference type="PROSITE-ProRule" id="PRU00409"/>
    </source>
</evidence>
<comment type="catalytic activity">
    <reaction evidence="9">
        <text>[L-4-(L-arginin-2-N-yl)aspartate](n) + L-aspartate + ATP = [L-4-(L-arginin-2-N-yl)aspartate](n)-L-aspartate + ADP + phosphate + H(+)</text>
        <dbReference type="Rhea" id="RHEA:13277"/>
        <dbReference type="Rhea" id="RHEA-COMP:13728"/>
        <dbReference type="Rhea" id="RHEA-COMP:13733"/>
        <dbReference type="ChEBI" id="CHEBI:15378"/>
        <dbReference type="ChEBI" id="CHEBI:29991"/>
        <dbReference type="ChEBI" id="CHEBI:30616"/>
        <dbReference type="ChEBI" id="CHEBI:43474"/>
        <dbReference type="ChEBI" id="CHEBI:137986"/>
        <dbReference type="ChEBI" id="CHEBI:137990"/>
        <dbReference type="ChEBI" id="CHEBI:456216"/>
        <dbReference type="EC" id="6.3.2.29"/>
    </reaction>
</comment>
<dbReference type="GO" id="GO:0071161">
    <property type="term" value="F:cyanophycin synthetase activity (L-arginine-adding)"/>
    <property type="evidence" value="ECO:0007669"/>
    <property type="project" value="UniProtKB-EC"/>
</dbReference>
<comment type="similarity">
    <text evidence="2">In the C-terminal section; belongs to the MurCDEF family.</text>
</comment>
<dbReference type="InterPro" id="IPR013651">
    <property type="entry name" value="ATP-grasp_RimK-type"/>
</dbReference>
<dbReference type="Pfam" id="PF08443">
    <property type="entry name" value="RimK"/>
    <property type="match status" value="1"/>
</dbReference>
<reference evidence="14" key="2">
    <citation type="submission" date="2018-11" db="EMBL/GenBank/DDBJ databases">
        <title>Proposal to divide the Flavobacteriaceae and reorganize its genera based on Amino Acid Identity values calculated from whole genome sequences.</title>
        <authorList>
            <person name="Nicholson A.C."/>
            <person name="Gulvik C.A."/>
            <person name="Whitney A.M."/>
            <person name="Humrighouse B.W."/>
            <person name="Bell M."/>
            <person name="Holmens B."/>
            <person name="Steigerwalt A."/>
            <person name="Villarma A."/>
            <person name="Sheth M."/>
            <person name="Batra D."/>
            <person name="Pryor J."/>
            <person name="Bernardet J.-F."/>
            <person name="Hugo C."/>
            <person name="Kampfer P."/>
            <person name="Newman J."/>
            <person name="Mcquiston J.R."/>
        </authorList>
    </citation>
    <scope>NUCLEOTIDE SEQUENCE [LARGE SCALE GENOMIC DNA]</scope>
    <source>
        <strain evidence="14">H3056</strain>
    </source>
</reference>
<evidence type="ECO:0000313" key="14">
    <source>
        <dbReference type="Proteomes" id="UP000270224"/>
    </source>
</evidence>
<evidence type="ECO:0000256" key="3">
    <source>
        <dbReference type="ARBA" id="ARBA00011738"/>
    </source>
</evidence>
<dbReference type="PROSITE" id="PS50975">
    <property type="entry name" value="ATP_GRASP"/>
    <property type="match status" value="1"/>
</dbReference>
<dbReference type="GO" id="GO:0071160">
    <property type="term" value="F:cyanophycin synthetase activity (L-aspartate-adding)"/>
    <property type="evidence" value="ECO:0007669"/>
    <property type="project" value="UniProtKB-EC"/>
</dbReference>
<dbReference type="Proteomes" id="UP000270224">
    <property type="component" value="Unassembled WGS sequence"/>
</dbReference>
<dbReference type="AlphaFoldDB" id="A0A3N0X0A1"/>
<comment type="function">
    <text evidence="1">Catalyzes the ATP-dependent polymerization of arginine and aspartate to multi-L-arginyl-poly-L-aspartic acid (cyanophycin; a water-insoluble reserve polymer).</text>
</comment>
<feature type="domain" description="ATP-grasp" evidence="12">
    <location>
        <begin position="111"/>
        <end position="364"/>
    </location>
</feature>